<dbReference type="SUPFAM" id="SSF55447">
    <property type="entry name" value="CO dehydrogenase flavoprotein C-terminal domain-like"/>
    <property type="match status" value="1"/>
</dbReference>
<dbReference type="InterPro" id="IPR005107">
    <property type="entry name" value="CO_DH_flav_C"/>
</dbReference>
<dbReference type="InterPro" id="IPR036683">
    <property type="entry name" value="CO_DH_flav_C_dom_sf"/>
</dbReference>
<dbReference type="InterPro" id="IPR036318">
    <property type="entry name" value="FAD-bd_PCMH-like_sf"/>
</dbReference>
<dbReference type="PANTHER" id="PTHR42659">
    <property type="entry name" value="XANTHINE DEHYDROGENASE SUBUNIT C-RELATED"/>
    <property type="match status" value="1"/>
</dbReference>
<dbReference type="PROSITE" id="PS51387">
    <property type="entry name" value="FAD_PCMH"/>
    <property type="match status" value="1"/>
</dbReference>
<evidence type="ECO:0000256" key="2">
    <source>
        <dbReference type="ARBA" id="ARBA00022827"/>
    </source>
</evidence>
<dbReference type="InterPro" id="IPR016166">
    <property type="entry name" value="FAD-bd_PCMH"/>
</dbReference>
<dbReference type="GO" id="GO:0071949">
    <property type="term" value="F:FAD binding"/>
    <property type="evidence" value="ECO:0007669"/>
    <property type="project" value="InterPro"/>
</dbReference>
<dbReference type="Gene3D" id="3.30.465.10">
    <property type="match status" value="1"/>
</dbReference>
<keyword evidence="6" id="KW-1185">Reference proteome</keyword>
<keyword evidence="3" id="KW-0560">Oxidoreductase</keyword>
<evidence type="ECO:0000313" key="5">
    <source>
        <dbReference type="EMBL" id="MCS5727873.1"/>
    </source>
</evidence>
<protein>
    <submittedName>
        <fullName evidence="5">FAD binding domain-containing protein</fullName>
    </submittedName>
</protein>
<reference evidence="5" key="1">
    <citation type="submission" date="2022-08" db="EMBL/GenBank/DDBJ databases">
        <authorList>
            <person name="Deng Y."/>
            <person name="Han X.-F."/>
            <person name="Zhang Y.-Q."/>
        </authorList>
    </citation>
    <scope>NUCLEOTIDE SEQUENCE</scope>
    <source>
        <strain evidence="5">CPCC 203407</strain>
    </source>
</reference>
<dbReference type="AlphaFoldDB" id="A0AA41XJB6"/>
<feature type="domain" description="FAD-binding PCMH-type" evidence="4">
    <location>
        <begin position="1"/>
        <end position="179"/>
    </location>
</feature>
<dbReference type="InterPro" id="IPR051312">
    <property type="entry name" value="Diverse_Substr_Oxidored"/>
</dbReference>
<dbReference type="InterPro" id="IPR016167">
    <property type="entry name" value="FAD-bd_PCMH_sub1"/>
</dbReference>
<evidence type="ECO:0000313" key="6">
    <source>
        <dbReference type="Proteomes" id="UP001165587"/>
    </source>
</evidence>
<dbReference type="SUPFAM" id="SSF56176">
    <property type="entry name" value="FAD-binding/transporter-associated domain-like"/>
    <property type="match status" value="1"/>
</dbReference>
<dbReference type="InterPro" id="IPR002346">
    <property type="entry name" value="Mopterin_DH_FAD-bd"/>
</dbReference>
<dbReference type="Gene3D" id="3.30.43.10">
    <property type="entry name" value="Uridine Diphospho-n-acetylenolpyruvylglucosamine Reductase, domain 2"/>
    <property type="match status" value="1"/>
</dbReference>
<dbReference type="PANTHER" id="PTHR42659:SF2">
    <property type="entry name" value="XANTHINE DEHYDROGENASE SUBUNIT C-RELATED"/>
    <property type="match status" value="1"/>
</dbReference>
<organism evidence="5 6">
    <name type="scientific">Herbiconiux oxytropis</name>
    <dbReference type="NCBI Taxonomy" id="2970915"/>
    <lineage>
        <taxon>Bacteria</taxon>
        <taxon>Bacillati</taxon>
        <taxon>Actinomycetota</taxon>
        <taxon>Actinomycetes</taxon>
        <taxon>Micrococcales</taxon>
        <taxon>Microbacteriaceae</taxon>
        <taxon>Herbiconiux</taxon>
    </lineage>
</organism>
<keyword evidence="1" id="KW-0285">Flavoprotein</keyword>
<dbReference type="GO" id="GO:0016491">
    <property type="term" value="F:oxidoreductase activity"/>
    <property type="evidence" value="ECO:0007669"/>
    <property type="project" value="UniProtKB-KW"/>
</dbReference>
<proteinExistence type="predicted"/>
<dbReference type="EMBL" id="JANLCK010000016">
    <property type="protein sequence ID" value="MCS5727873.1"/>
    <property type="molecule type" value="Genomic_DNA"/>
</dbReference>
<dbReference type="RefSeq" id="WP_259530943.1">
    <property type="nucleotide sequence ID" value="NZ_JANLCK010000016.1"/>
</dbReference>
<keyword evidence="2" id="KW-0274">FAD</keyword>
<dbReference type="SMART" id="SM01092">
    <property type="entry name" value="CO_deh_flav_C"/>
    <property type="match status" value="1"/>
</dbReference>
<sequence>MSPLTAEAVFVAPRTLPEVYTALEALGPAATLLSGGMSLMPMLNRGIGPRDAIVSLGRVDGLAEVTLRGGRLSIGATATHTAIARHPLVARSAGVLATAAGGIGDLQVRNRGTIGGAVAHGNAGADYLTVLSALEATVVIGGSAGERRAALGDFVLGLRSTDLRHGEVVTAVEVDGSAPDAAAFLRYHRVQGAAPTITAAAVIRDDRTVLAIGGATPTPTVVRVSSVEQALAAVDAACAANPLGDAHNPPDYRRAMAAVHTRRVLEEAAA</sequence>
<dbReference type="InterPro" id="IPR016169">
    <property type="entry name" value="FAD-bd_PCMH_sub2"/>
</dbReference>
<dbReference type="Gene3D" id="3.30.390.50">
    <property type="entry name" value="CO dehydrogenase flavoprotein, C-terminal domain"/>
    <property type="match status" value="1"/>
</dbReference>
<name>A0AA41XJB6_9MICO</name>
<evidence type="ECO:0000256" key="1">
    <source>
        <dbReference type="ARBA" id="ARBA00022630"/>
    </source>
</evidence>
<evidence type="ECO:0000256" key="3">
    <source>
        <dbReference type="ARBA" id="ARBA00023002"/>
    </source>
</evidence>
<evidence type="ECO:0000259" key="4">
    <source>
        <dbReference type="PROSITE" id="PS51387"/>
    </source>
</evidence>
<dbReference type="Proteomes" id="UP001165587">
    <property type="component" value="Unassembled WGS sequence"/>
</dbReference>
<dbReference type="Pfam" id="PF00941">
    <property type="entry name" value="FAD_binding_5"/>
    <property type="match status" value="1"/>
</dbReference>
<comment type="caution">
    <text evidence="5">The sequence shown here is derived from an EMBL/GenBank/DDBJ whole genome shotgun (WGS) entry which is preliminary data.</text>
</comment>
<accession>A0AA41XJB6</accession>
<gene>
    <name evidence="5" type="ORF">N1028_18405</name>
</gene>